<dbReference type="Pfam" id="PF02803">
    <property type="entry name" value="Thiolase_C"/>
    <property type="match status" value="1"/>
</dbReference>
<evidence type="ECO:0000256" key="2">
    <source>
        <dbReference type="ARBA" id="ARBA00010982"/>
    </source>
</evidence>
<dbReference type="GO" id="GO:0003985">
    <property type="term" value="F:acetyl-CoA C-acetyltransferase activity"/>
    <property type="evidence" value="ECO:0007669"/>
    <property type="project" value="UniProtKB-EC"/>
</dbReference>
<comment type="caution">
    <text evidence="13">The sequence shown here is derived from an EMBL/GenBank/DDBJ whole genome shotgun (WGS) entry which is preliminary data.</text>
</comment>
<evidence type="ECO:0000256" key="1">
    <source>
        <dbReference type="ARBA" id="ARBA00004496"/>
    </source>
</evidence>
<feature type="active site" description="Proton acceptor" evidence="9">
    <location>
        <position position="387"/>
    </location>
</feature>
<feature type="domain" description="Thiolase N-terminal" evidence="11">
    <location>
        <begin position="15"/>
        <end position="270"/>
    </location>
</feature>
<dbReference type="PROSITE" id="PS00737">
    <property type="entry name" value="THIOLASE_2"/>
    <property type="match status" value="1"/>
</dbReference>
<accession>A0A953LEY0</accession>
<comment type="catalytic activity">
    <reaction evidence="8">
        <text>2 acetyl-CoA = acetoacetyl-CoA + CoA</text>
        <dbReference type="Rhea" id="RHEA:21036"/>
        <dbReference type="ChEBI" id="CHEBI:57286"/>
        <dbReference type="ChEBI" id="CHEBI:57287"/>
        <dbReference type="ChEBI" id="CHEBI:57288"/>
        <dbReference type="EC" id="2.3.1.9"/>
    </reaction>
</comment>
<keyword evidence="4 10" id="KW-0808">Transferase</keyword>
<sequence length="404" mass="42089">MESTAQGEGICVEDVLILGGARTPFGTFGGALRDISAVDLGVAAARAALERTGVPAAAVDEVVVGNVIHTGKDGPYLARHIALYAGVPVETPALTVNRLCGSGLQAAVSAAHTIRAGEASVALVGGAESMSQAPYHLRGRFGAGIGAPELGDALWETLTDSYCGCGMAITAENLAERYGISREEQDRFALLSQQRAAAARERLAEEIVPVELPPRRGAPSRLEQDEHPRPDTTYEALARLPARFKEGGTVTAGNASGINDGAAMLVLASERRAGAEGWRPLGRLVSWAVAGVDPRYMGMGPVPASRKALERAGLTLEEMDLVEVNEAFAAQYLAVEKELELDRERTNVNGGAIALGHPVGASGARLLLTLLLELRRRGGRYGLATLCIGGGQGIAAVVEAFPAS</sequence>
<keyword evidence="5 10" id="KW-0012">Acyltransferase</keyword>
<dbReference type="PIRSF" id="PIRSF000429">
    <property type="entry name" value="Ac-CoA_Ac_transf"/>
    <property type="match status" value="1"/>
</dbReference>
<feature type="domain" description="Thiolase C-terminal" evidence="12">
    <location>
        <begin position="279"/>
        <end position="399"/>
    </location>
</feature>
<reference evidence="13" key="1">
    <citation type="submission" date="2017-11" db="EMBL/GenBank/DDBJ databases">
        <title>Three new genomes from thermophilic consortium.</title>
        <authorList>
            <person name="Quaggio R."/>
            <person name="Amgarten D."/>
            <person name="Setubal J.C."/>
        </authorList>
    </citation>
    <scope>NUCLEOTIDE SEQUENCE</scope>
    <source>
        <strain evidence="13">ZCTH01-B2</strain>
    </source>
</reference>
<evidence type="ECO:0000256" key="9">
    <source>
        <dbReference type="PIRSR" id="PIRSR000429-1"/>
    </source>
</evidence>
<evidence type="ECO:0000256" key="7">
    <source>
        <dbReference type="ARBA" id="ARBA00044137"/>
    </source>
</evidence>
<protein>
    <recommendedName>
        <fullName evidence="7">Acetyl-CoA acetyltransferase</fullName>
        <ecNumber evidence="3">2.3.1.9</ecNumber>
    </recommendedName>
    <alternativeName>
        <fullName evidence="6">Acetoacetyl-CoA thiolase</fullName>
    </alternativeName>
</protein>
<dbReference type="Gene3D" id="3.40.47.10">
    <property type="match status" value="1"/>
</dbReference>
<evidence type="ECO:0000313" key="13">
    <source>
        <dbReference type="EMBL" id="MBY6274688.1"/>
    </source>
</evidence>
<evidence type="ECO:0000259" key="12">
    <source>
        <dbReference type="Pfam" id="PF02803"/>
    </source>
</evidence>
<evidence type="ECO:0000256" key="3">
    <source>
        <dbReference type="ARBA" id="ARBA00012705"/>
    </source>
</evidence>
<dbReference type="CDD" id="cd00751">
    <property type="entry name" value="thiolase"/>
    <property type="match status" value="1"/>
</dbReference>
<dbReference type="EMBL" id="PIUK01000002">
    <property type="protein sequence ID" value="MBY6274688.1"/>
    <property type="molecule type" value="Genomic_DNA"/>
</dbReference>
<dbReference type="InterPro" id="IPR020616">
    <property type="entry name" value="Thiolase_N"/>
</dbReference>
<organism evidence="13 14">
    <name type="scientific">Symbiobacterium thermophilum</name>
    <dbReference type="NCBI Taxonomy" id="2734"/>
    <lineage>
        <taxon>Bacteria</taxon>
        <taxon>Bacillati</taxon>
        <taxon>Bacillota</taxon>
        <taxon>Clostridia</taxon>
        <taxon>Eubacteriales</taxon>
        <taxon>Symbiobacteriaceae</taxon>
        <taxon>Symbiobacterium</taxon>
    </lineage>
</organism>
<dbReference type="Pfam" id="PF00108">
    <property type="entry name" value="Thiolase_N"/>
    <property type="match status" value="1"/>
</dbReference>
<feature type="active site" description="Acyl-thioester intermediate" evidence="9">
    <location>
        <position position="100"/>
    </location>
</feature>
<name>A0A953LEY0_SYMTR</name>
<evidence type="ECO:0000256" key="4">
    <source>
        <dbReference type="ARBA" id="ARBA00022679"/>
    </source>
</evidence>
<dbReference type="Proteomes" id="UP000732377">
    <property type="component" value="Unassembled WGS sequence"/>
</dbReference>
<evidence type="ECO:0000256" key="5">
    <source>
        <dbReference type="ARBA" id="ARBA00023315"/>
    </source>
</evidence>
<evidence type="ECO:0000256" key="6">
    <source>
        <dbReference type="ARBA" id="ARBA00030755"/>
    </source>
</evidence>
<evidence type="ECO:0000313" key="14">
    <source>
        <dbReference type="Proteomes" id="UP000732377"/>
    </source>
</evidence>
<evidence type="ECO:0000256" key="8">
    <source>
        <dbReference type="ARBA" id="ARBA00051550"/>
    </source>
</evidence>
<gene>
    <name evidence="13" type="ORF">CWE10_00495</name>
</gene>
<dbReference type="FunFam" id="3.40.47.10:FF:000010">
    <property type="entry name" value="Acetyl-CoA acetyltransferase (Thiolase)"/>
    <property type="match status" value="1"/>
</dbReference>
<dbReference type="PROSITE" id="PS00099">
    <property type="entry name" value="THIOLASE_3"/>
    <property type="match status" value="1"/>
</dbReference>
<feature type="active site" description="Proton acceptor" evidence="9">
    <location>
        <position position="357"/>
    </location>
</feature>
<evidence type="ECO:0000259" key="11">
    <source>
        <dbReference type="Pfam" id="PF00108"/>
    </source>
</evidence>
<evidence type="ECO:0000256" key="10">
    <source>
        <dbReference type="RuleBase" id="RU003557"/>
    </source>
</evidence>
<dbReference type="PANTHER" id="PTHR18919:SF107">
    <property type="entry name" value="ACETYL-COA ACETYLTRANSFERASE, CYTOSOLIC"/>
    <property type="match status" value="1"/>
</dbReference>
<dbReference type="NCBIfam" id="TIGR01930">
    <property type="entry name" value="AcCoA-C-Actrans"/>
    <property type="match status" value="1"/>
</dbReference>
<dbReference type="GO" id="GO:0005737">
    <property type="term" value="C:cytoplasm"/>
    <property type="evidence" value="ECO:0007669"/>
    <property type="project" value="UniProtKB-SubCell"/>
</dbReference>
<dbReference type="InterPro" id="IPR016039">
    <property type="entry name" value="Thiolase-like"/>
</dbReference>
<proteinExistence type="inferred from homology"/>
<dbReference type="GO" id="GO:0006635">
    <property type="term" value="P:fatty acid beta-oxidation"/>
    <property type="evidence" value="ECO:0007669"/>
    <property type="project" value="TreeGrafter"/>
</dbReference>
<dbReference type="SUPFAM" id="SSF53901">
    <property type="entry name" value="Thiolase-like"/>
    <property type="match status" value="2"/>
</dbReference>
<dbReference type="AlphaFoldDB" id="A0A953LEY0"/>
<dbReference type="InterPro" id="IPR020613">
    <property type="entry name" value="Thiolase_CS"/>
</dbReference>
<comment type="subcellular location">
    <subcellularLocation>
        <location evidence="1">Cytoplasm</location>
    </subcellularLocation>
</comment>
<dbReference type="EC" id="2.3.1.9" evidence="3"/>
<dbReference type="InterPro" id="IPR020610">
    <property type="entry name" value="Thiolase_AS"/>
</dbReference>
<dbReference type="PANTHER" id="PTHR18919">
    <property type="entry name" value="ACETYL-COA C-ACYLTRANSFERASE"/>
    <property type="match status" value="1"/>
</dbReference>
<dbReference type="InterPro" id="IPR002155">
    <property type="entry name" value="Thiolase"/>
</dbReference>
<comment type="similarity">
    <text evidence="2 10">Belongs to the thiolase-like superfamily. Thiolase family.</text>
</comment>
<dbReference type="InterPro" id="IPR020617">
    <property type="entry name" value="Thiolase_C"/>
</dbReference>